<dbReference type="EMBL" id="UAUF01000008">
    <property type="protein sequence ID" value="SPZ03002.1"/>
    <property type="molecule type" value="Genomic_DNA"/>
</dbReference>
<dbReference type="Proteomes" id="UP000250443">
    <property type="component" value="Unassembled WGS sequence"/>
</dbReference>
<evidence type="ECO:0000313" key="1">
    <source>
        <dbReference type="EMBL" id="SPZ03002.1"/>
    </source>
</evidence>
<accession>A0A2X2C2Q1</accession>
<organism evidence="1 2">
    <name type="scientific">Pseudomonas luteola</name>
    <dbReference type="NCBI Taxonomy" id="47886"/>
    <lineage>
        <taxon>Bacteria</taxon>
        <taxon>Pseudomonadati</taxon>
        <taxon>Pseudomonadota</taxon>
        <taxon>Gammaproteobacteria</taxon>
        <taxon>Pseudomonadales</taxon>
        <taxon>Pseudomonadaceae</taxon>
        <taxon>Pseudomonas</taxon>
    </lineage>
</organism>
<evidence type="ECO:0000313" key="2">
    <source>
        <dbReference type="Proteomes" id="UP000250443"/>
    </source>
</evidence>
<dbReference type="AlphaFoldDB" id="A0A2X2C2Q1"/>
<sequence>MPAVRYSTFLEVAERAVEPLPFVVDVVGTWHNAVTF</sequence>
<name>A0A2X2C2Q1_PSELU</name>
<reference evidence="1 2" key="1">
    <citation type="submission" date="2018-06" db="EMBL/GenBank/DDBJ databases">
        <authorList>
            <consortium name="Pathogen Informatics"/>
            <person name="Doyle S."/>
        </authorList>
    </citation>
    <scope>NUCLEOTIDE SEQUENCE [LARGE SCALE GENOMIC DNA]</scope>
    <source>
        <strain evidence="1 2">NCTC11842</strain>
    </source>
</reference>
<protein>
    <submittedName>
        <fullName evidence="1">Uncharacterized protein</fullName>
    </submittedName>
</protein>
<gene>
    <name evidence="1" type="ORF">NCTC11842_00972</name>
</gene>
<proteinExistence type="predicted"/>